<evidence type="ECO:0000313" key="2">
    <source>
        <dbReference type="Proteomes" id="UP000184774"/>
    </source>
</evidence>
<accession>A0A1N6LZZ3</accession>
<gene>
    <name evidence="1" type="ORF">VSP9026_00379</name>
</gene>
<proteinExistence type="predicted"/>
<organism evidence="1 2">
    <name type="scientific">Vibrio spartinae</name>
    <dbReference type="NCBI Taxonomy" id="1918945"/>
    <lineage>
        <taxon>Bacteria</taxon>
        <taxon>Pseudomonadati</taxon>
        <taxon>Pseudomonadota</taxon>
        <taxon>Gammaproteobacteria</taxon>
        <taxon>Vibrionales</taxon>
        <taxon>Vibrionaceae</taxon>
        <taxon>Vibrio</taxon>
    </lineage>
</organism>
<dbReference type="EMBL" id="FSSB01000004">
    <property type="protein sequence ID" value="SIO92759.1"/>
    <property type="molecule type" value="Genomic_DNA"/>
</dbReference>
<evidence type="ECO:0000313" key="1">
    <source>
        <dbReference type="EMBL" id="SIO92759.1"/>
    </source>
</evidence>
<sequence length="79" mass="9012">MVGNLCTILGFMSLIIVNCLDLFVVGVHFRLFGVSYSKEFSSFLAFSIILFTNPSSRSQTRWDIKTTQQFNFATSQILY</sequence>
<protein>
    <submittedName>
        <fullName evidence="1">Uncharacterized protein</fullName>
    </submittedName>
</protein>
<name>A0A1N6LZZ3_9VIBR</name>
<dbReference type="AlphaFoldDB" id="A0A1N6LZZ3"/>
<dbReference type="Proteomes" id="UP000184774">
    <property type="component" value="Unassembled WGS sequence"/>
</dbReference>
<reference evidence="1 2" key="1">
    <citation type="submission" date="2016-12" db="EMBL/GenBank/DDBJ databases">
        <authorList>
            <person name="Song W.-J."/>
            <person name="Kurnit D.M."/>
        </authorList>
    </citation>
    <scope>NUCLEOTIDE SEQUENCE [LARGE SCALE GENOMIC DNA]</scope>
    <source>
        <strain evidence="1 2">CECT 9026</strain>
    </source>
</reference>